<protein>
    <submittedName>
        <fullName evidence="1">Uncharacterized protein</fullName>
    </submittedName>
</protein>
<organism evidence="1 2">
    <name type="scientific">Methylobacterium radiotolerans</name>
    <dbReference type="NCBI Taxonomy" id="31998"/>
    <lineage>
        <taxon>Bacteria</taxon>
        <taxon>Pseudomonadati</taxon>
        <taxon>Pseudomonadota</taxon>
        <taxon>Alphaproteobacteria</taxon>
        <taxon>Hyphomicrobiales</taxon>
        <taxon>Methylobacteriaceae</taxon>
        <taxon>Methylobacterium</taxon>
    </lineage>
</organism>
<keyword evidence="2" id="KW-1185">Reference proteome</keyword>
<reference evidence="1 2" key="1">
    <citation type="submission" date="2024-06" db="EMBL/GenBank/DDBJ databases">
        <title>Genomics of switchgrass bacterial isolates.</title>
        <authorList>
            <person name="Shade A."/>
        </authorList>
    </citation>
    <scope>NUCLEOTIDE SEQUENCE [LARGE SCALE GENOMIC DNA]</scope>
    <source>
        <strain evidence="1 2">PvP084</strain>
    </source>
</reference>
<proteinExistence type="predicted"/>
<accession>A0ABV2NMY1</accession>
<dbReference type="EMBL" id="JBEPNW010000002">
    <property type="protein sequence ID" value="MET3867816.1"/>
    <property type="molecule type" value="Genomic_DNA"/>
</dbReference>
<name>A0ABV2NMY1_9HYPH</name>
<gene>
    <name evidence="1" type="ORF">ABIC20_005125</name>
</gene>
<dbReference type="Proteomes" id="UP001549119">
    <property type="component" value="Unassembled WGS sequence"/>
</dbReference>
<sequence length="37" mass="3893">MAREPPPVTELRKAAEVTDQDIDAAVDAVLADLATEA</sequence>
<evidence type="ECO:0000313" key="1">
    <source>
        <dbReference type="EMBL" id="MET3867816.1"/>
    </source>
</evidence>
<comment type="caution">
    <text evidence="1">The sequence shown here is derived from an EMBL/GenBank/DDBJ whole genome shotgun (WGS) entry which is preliminary data.</text>
</comment>
<evidence type="ECO:0000313" key="2">
    <source>
        <dbReference type="Proteomes" id="UP001549119"/>
    </source>
</evidence>